<name>A0A9P4WT46_9PLEO</name>
<evidence type="ECO:0000256" key="2">
    <source>
        <dbReference type="ARBA" id="ARBA00022723"/>
    </source>
</evidence>
<dbReference type="Proteomes" id="UP000758155">
    <property type="component" value="Unassembled WGS sequence"/>
</dbReference>
<evidence type="ECO:0000259" key="7">
    <source>
        <dbReference type="PROSITE" id="PS50064"/>
    </source>
</evidence>
<dbReference type="GO" id="GO:0003677">
    <property type="term" value="F:DNA binding"/>
    <property type="evidence" value="ECO:0007669"/>
    <property type="project" value="InterPro"/>
</dbReference>
<sequence length="201" mass="22546">MSDIEMDGPKYRIASGQAICQQAACKRAGTKIAKGELRVGTNTHFNRDEETRWYMAWRHWNCISKHDIDALESCNERDGMVGFDGLETIHVNFNQAVLETLRTSELIDVSKEEAPTPKPKKARAKRRNVVDQDGSAGEASKPMRSRKKRPAREVETSSDAEPEYVPKKSRSRSKPKELLVDPVVANIEAMATAMCDNAEAR</sequence>
<evidence type="ECO:0000313" key="8">
    <source>
        <dbReference type="EMBL" id="KAF3041284.1"/>
    </source>
</evidence>
<keyword evidence="2" id="KW-0479">Metal-binding</keyword>
<evidence type="ECO:0000256" key="4">
    <source>
        <dbReference type="ARBA" id="ARBA00022833"/>
    </source>
</evidence>
<proteinExistence type="predicted"/>
<keyword evidence="3" id="KW-0863">Zinc-finger</keyword>
<evidence type="ECO:0000256" key="5">
    <source>
        <dbReference type="ARBA" id="ARBA00023242"/>
    </source>
</evidence>
<organism evidence="8 9">
    <name type="scientific">Didymella heteroderae</name>
    <dbReference type="NCBI Taxonomy" id="1769908"/>
    <lineage>
        <taxon>Eukaryota</taxon>
        <taxon>Fungi</taxon>
        <taxon>Dikarya</taxon>
        <taxon>Ascomycota</taxon>
        <taxon>Pezizomycotina</taxon>
        <taxon>Dothideomycetes</taxon>
        <taxon>Pleosporomycetidae</taxon>
        <taxon>Pleosporales</taxon>
        <taxon>Pleosporineae</taxon>
        <taxon>Didymellaceae</taxon>
        <taxon>Didymella</taxon>
    </lineage>
</organism>
<keyword evidence="9" id="KW-1185">Reference proteome</keyword>
<dbReference type="SMART" id="SM01336">
    <property type="entry name" value="zf-PARP"/>
    <property type="match status" value="1"/>
</dbReference>
<dbReference type="EMBL" id="SWKV01000021">
    <property type="protein sequence ID" value="KAF3041284.1"/>
    <property type="molecule type" value="Genomic_DNA"/>
</dbReference>
<reference evidence="8" key="1">
    <citation type="submission" date="2019-04" db="EMBL/GenBank/DDBJ databases">
        <title>Sequencing of skin fungus with MAO and IRED activity.</title>
        <authorList>
            <person name="Marsaioli A.J."/>
            <person name="Bonatto J.M.C."/>
            <person name="Reis Junior O."/>
        </authorList>
    </citation>
    <scope>NUCLEOTIDE SEQUENCE</scope>
    <source>
        <strain evidence="8">28M1</strain>
    </source>
</reference>
<protein>
    <recommendedName>
        <fullName evidence="7">PARP-type domain-containing protein</fullName>
    </recommendedName>
</protein>
<comment type="caution">
    <text evidence="8">The sequence shown here is derived from an EMBL/GenBank/DDBJ whole genome shotgun (WGS) entry which is preliminary data.</text>
</comment>
<accession>A0A9P4WT46</accession>
<feature type="region of interest" description="Disordered" evidence="6">
    <location>
        <begin position="109"/>
        <end position="181"/>
    </location>
</feature>
<dbReference type="SUPFAM" id="SSF57716">
    <property type="entry name" value="Glucocorticoid receptor-like (DNA-binding domain)"/>
    <property type="match status" value="1"/>
</dbReference>
<evidence type="ECO:0000256" key="3">
    <source>
        <dbReference type="ARBA" id="ARBA00022771"/>
    </source>
</evidence>
<gene>
    <name evidence="8" type="ORF">E8E12_002796</name>
</gene>
<dbReference type="GO" id="GO:0005634">
    <property type="term" value="C:nucleus"/>
    <property type="evidence" value="ECO:0007669"/>
    <property type="project" value="UniProtKB-SubCell"/>
</dbReference>
<dbReference type="InterPro" id="IPR001510">
    <property type="entry name" value="Znf_PARP"/>
</dbReference>
<keyword evidence="5" id="KW-0539">Nucleus</keyword>
<dbReference type="AlphaFoldDB" id="A0A9P4WT46"/>
<dbReference type="InterPro" id="IPR036957">
    <property type="entry name" value="Znf_PARP_sf"/>
</dbReference>
<feature type="domain" description="PARP-type" evidence="7">
    <location>
        <begin position="13"/>
        <end position="87"/>
    </location>
</feature>
<evidence type="ECO:0000256" key="1">
    <source>
        <dbReference type="ARBA" id="ARBA00004123"/>
    </source>
</evidence>
<comment type="subcellular location">
    <subcellularLocation>
        <location evidence="1">Nucleus</location>
    </subcellularLocation>
</comment>
<dbReference type="OrthoDB" id="429950at2759"/>
<dbReference type="GO" id="GO:0008270">
    <property type="term" value="F:zinc ion binding"/>
    <property type="evidence" value="ECO:0007669"/>
    <property type="project" value="UniProtKB-KW"/>
</dbReference>
<dbReference type="PROSITE" id="PS50064">
    <property type="entry name" value="ZF_PARP_2"/>
    <property type="match status" value="1"/>
</dbReference>
<keyword evidence="4" id="KW-0862">Zinc</keyword>
<evidence type="ECO:0000313" key="9">
    <source>
        <dbReference type="Proteomes" id="UP000758155"/>
    </source>
</evidence>
<evidence type="ECO:0000256" key="6">
    <source>
        <dbReference type="SAM" id="MobiDB-lite"/>
    </source>
</evidence>
<dbReference type="Gene3D" id="3.30.1740.10">
    <property type="entry name" value="Zinc finger, PARP-type"/>
    <property type="match status" value="1"/>
</dbReference>
<feature type="compositionally biased region" description="Basic residues" evidence="6">
    <location>
        <begin position="118"/>
        <end position="127"/>
    </location>
</feature>
<dbReference type="Pfam" id="PF00645">
    <property type="entry name" value="zf-PARP"/>
    <property type="match status" value="1"/>
</dbReference>